<dbReference type="AlphaFoldDB" id="A0A0F4YFX0"/>
<comment type="caution">
    <text evidence="4">The sequence shown here is derived from an EMBL/GenBank/DDBJ whole genome shotgun (WGS) entry which is preliminary data.</text>
</comment>
<dbReference type="SUPFAM" id="SSF51735">
    <property type="entry name" value="NAD(P)-binding Rossmann-fold domains"/>
    <property type="match status" value="1"/>
</dbReference>
<dbReference type="InterPro" id="IPR036291">
    <property type="entry name" value="NAD(P)-bd_dom_sf"/>
</dbReference>
<keyword evidence="1" id="KW-0521">NADP</keyword>
<protein>
    <submittedName>
        <fullName evidence="4">Isoflavone reductase family protein</fullName>
    </submittedName>
</protein>
<dbReference type="InterPro" id="IPR008030">
    <property type="entry name" value="NmrA-like"/>
</dbReference>
<dbReference type="GeneID" id="25321301"/>
<evidence type="ECO:0000313" key="4">
    <source>
        <dbReference type="EMBL" id="KKA17020.1"/>
    </source>
</evidence>
<evidence type="ECO:0000256" key="2">
    <source>
        <dbReference type="ARBA" id="ARBA00023002"/>
    </source>
</evidence>
<gene>
    <name evidence="4" type="ORF">T310_9363</name>
</gene>
<dbReference type="PANTHER" id="PTHR47706">
    <property type="entry name" value="NMRA-LIKE FAMILY PROTEIN"/>
    <property type="match status" value="1"/>
</dbReference>
<organism evidence="4 5">
    <name type="scientific">Rasamsonia emersonii (strain ATCC 16479 / CBS 393.64 / IMI 116815)</name>
    <dbReference type="NCBI Taxonomy" id="1408163"/>
    <lineage>
        <taxon>Eukaryota</taxon>
        <taxon>Fungi</taxon>
        <taxon>Dikarya</taxon>
        <taxon>Ascomycota</taxon>
        <taxon>Pezizomycotina</taxon>
        <taxon>Eurotiomycetes</taxon>
        <taxon>Eurotiomycetidae</taxon>
        <taxon>Eurotiales</taxon>
        <taxon>Trichocomaceae</taxon>
        <taxon>Rasamsonia</taxon>
    </lineage>
</organism>
<dbReference type="PANTHER" id="PTHR47706:SF5">
    <property type="entry name" value="ISOFLAVONE REDUCTASE"/>
    <property type="match status" value="1"/>
</dbReference>
<name>A0A0F4YFX0_RASE3</name>
<dbReference type="Gene3D" id="3.40.50.720">
    <property type="entry name" value="NAD(P)-binding Rossmann-like Domain"/>
    <property type="match status" value="1"/>
</dbReference>
<keyword evidence="2" id="KW-0560">Oxidoreductase</keyword>
<evidence type="ECO:0000259" key="3">
    <source>
        <dbReference type="Pfam" id="PF05368"/>
    </source>
</evidence>
<keyword evidence="5" id="KW-1185">Reference proteome</keyword>
<sequence length="303" mass="33696">MIKIALAGTSGLAQYIAHYLSTQTCHQFFFLSRNPNPGLTAKGWQVLPVDYNHPNDVRYKLFGVDTVISTVSGQAQLSLIEAAAQVHVRRFVPSEFEGTPAVRPSGDILDRGKSSALTRLHQLRSSGMEYTVFACGVFYERFGPGGMAALQLGHGTNISGEGDYLMDIRHRTAQIPYHNSSGQEVHICMTSVEDVARFVVAALDLPEWPNEFRMFGERMTVGEVVKTAEIMCGAPFHRTIHTPDTLWTSLSYAVATGNVTQQWRLHHLIATSTGRYDFSDANLNDLVNIQPKRFGEWLYAAWS</sequence>
<dbReference type="Pfam" id="PF05368">
    <property type="entry name" value="NmrA"/>
    <property type="match status" value="1"/>
</dbReference>
<dbReference type="Proteomes" id="UP000053958">
    <property type="component" value="Unassembled WGS sequence"/>
</dbReference>
<feature type="domain" description="NmrA-like" evidence="3">
    <location>
        <begin position="5"/>
        <end position="244"/>
    </location>
</feature>
<accession>A0A0F4YFX0</accession>
<proteinExistence type="predicted"/>
<dbReference type="GO" id="GO:0016491">
    <property type="term" value="F:oxidoreductase activity"/>
    <property type="evidence" value="ECO:0007669"/>
    <property type="project" value="UniProtKB-KW"/>
</dbReference>
<dbReference type="RefSeq" id="XP_013323632.1">
    <property type="nucleotide sequence ID" value="XM_013468178.1"/>
</dbReference>
<evidence type="ECO:0000256" key="1">
    <source>
        <dbReference type="ARBA" id="ARBA00022857"/>
    </source>
</evidence>
<dbReference type="InterPro" id="IPR051609">
    <property type="entry name" value="NmrA/Isoflavone_reductase-like"/>
</dbReference>
<dbReference type="EMBL" id="LASV01000720">
    <property type="protein sequence ID" value="KKA17020.1"/>
    <property type="molecule type" value="Genomic_DNA"/>
</dbReference>
<dbReference type="OrthoDB" id="10000533at2759"/>
<reference evidence="4 5" key="1">
    <citation type="submission" date="2015-04" db="EMBL/GenBank/DDBJ databases">
        <authorList>
            <person name="Heijne W.H."/>
            <person name="Fedorova N.D."/>
            <person name="Nierman W.C."/>
            <person name="Vollebregt A.W."/>
            <person name="Zhao Z."/>
            <person name="Wu L."/>
            <person name="Kumar M."/>
            <person name="Stam H."/>
            <person name="van den Berg M.A."/>
            <person name="Pel H.J."/>
        </authorList>
    </citation>
    <scope>NUCLEOTIDE SEQUENCE [LARGE SCALE GENOMIC DNA]</scope>
    <source>
        <strain evidence="4 5">CBS 393.64</strain>
    </source>
</reference>
<evidence type="ECO:0000313" key="5">
    <source>
        <dbReference type="Proteomes" id="UP000053958"/>
    </source>
</evidence>